<reference evidence="1" key="1">
    <citation type="submission" date="2021-11" db="EMBL/GenBank/DDBJ databases">
        <authorList>
            <consortium name="Genoscope - CEA"/>
            <person name="William W."/>
        </authorList>
    </citation>
    <scope>NUCLEOTIDE SEQUENCE</scope>
</reference>
<accession>A0A8J2SPC9</accession>
<keyword evidence="2" id="KW-1185">Reference proteome</keyword>
<protein>
    <submittedName>
        <fullName evidence="1">Uncharacterized protein</fullName>
    </submittedName>
</protein>
<proteinExistence type="predicted"/>
<dbReference type="AlphaFoldDB" id="A0A8J2SPC9"/>
<sequence>RVLHFSGLVRVAIARLNPALARQPPDTLWFPLHSFARQIGAHSYREAHLAQWAHHAPQPARHRYPSLPLRDRRRAGEMERGAQPRPRAGQFDARELGGERRALLPADADRVRRRSCGRGAVPRCVTAESASFTGVGGRREVAVGSGAWVLARDRAPSVLRFWLDFSGATDVESRGVALPAEKLYFTASAFDAADVADARRDLLPANQKRAAAQAEVDEVREGPNLFALAKKMDALAAAQSAVERVEERLPKVRDPNAGALPGEAKLFVDQGPISVKRPGLFGPFSREKYFIVGTFSLTPVLE</sequence>
<dbReference type="Proteomes" id="UP000789595">
    <property type="component" value="Unassembled WGS sequence"/>
</dbReference>
<evidence type="ECO:0000313" key="1">
    <source>
        <dbReference type="EMBL" id="CAH0371282.1"/>
    </source>
</evidence>
<feature type="non-terminal residue" evidence="1">
    <location>
        <position position="302"/>
    </location>
</feature>
<feature type="non-terminal residue" evidence="1">
    <location>
        <position position="1"/>
    </location>
</feature>
<gene>
    <name evidence="1" type="ORF">PECAL_3P12150</name>
</gene>
<name>A0A8J2SPC9_9STRA</name>
<organism evidence="1 2">
    <name type="scientific">Pelagomonas calceolata</name>
    <dbReference type="NCBI Taxonomy" id="35677"/>
    <lineage>
        <taxon>Eukaryota</taxon>
        <taxon>Sar</taxon>
        <taxon>Stramenopiles</taxon>
        <taxon>Ochrophyta</taxon>
        <taxon>Pelagophyceae</taxon>
        <taxon>Pelagomonadales</taxon>
        <taxon>Pelagomonadaceae</taxon>
        <taxon>Pelagomonas</taxon>
    </lineage>
</organism>
<dbReference type="EMBL" id="CAKKNE010000003">
    <property type="protein sequence ID" value="CAH0371282.1"/>
    <property type="molecule type" value="Genomic_DNA"/>
</dbReference>
<evidence type="ECO:0000313" key="2">
    <source>
        <dbReference type="Proteomes" id="UP000789595"/>
    </source>
</evidence>
<dbReference type="OrthoDB" id="10664644at2759"/>
<comment type="caution">
    <text evidence="1">The sequence shown here is derived from an EMBL/GenBank/DDBJ whole genome shotgun (WGS) entry which is preliminary data.</text>
</comment>